<dbReference type="Proteomes" id="UP000002420">
    <property type="component" value="Chromosome"/>
</dbReference>
<evidence type="ECO:0000313" key="2">
    <source>
        <dbReference type="Proteomes" id="UP000002420"/>
    </source>
</evidence>
<dbReference type="KEGG" id="glo:Glov_1122"/>
<name>B3E6L9_TRIL1</name>
<evidence type="ECO:0000313" key="1">
    <source>
        <dbReference type="EMBL" id="ACD94844.1"/>
    </source>
</evidence>
<accession>B3E6L9</accession>
<protein>
    <submittedName>
        <fullName evidence="1">Uncharacterized protein</fullName>
    </submittedName>
</protein>
<reference evidence="1 2" key="1">
    <citation type="submission" date="2008-05" db="EMBL/GenBank/DDBJ databases">
        <title>Complete sequence of chromosome of Geobacter lovleyi SZ.</title>
        <authorList>
            <consortium name="US DOE Joint Genome Institute"/>
            <person name="Lucas S."/>
            <person name="Copeland A."/>
            <person name="Lapidus A."/>
            <person name="Glavina del Rio T."/>
            <person name="Dalin E."/>
            <person name="Tice H."/>
            <person name="Bruce D."/>
            <person name="Goodwin L."/>
            <person name="Pitluck S."/>
            <person name="Chertkov O."/>
            <person name="Meincke L."/>
            <person name="Brettin T."/>
            <person name="Detter J.C."/>
            <person name="Han C."/>
            <person name="Tapia R."/>
            <person name="Kuske C.R."/>
            <person name="Schmutz J."/>
            <person name="Larimer F."/>
            <person name="Land M."/>
            <person name="Hauser L."/>
            <person name="Kyrpides N."/>
            <person name="Mikhailova N."/>
            <person name="Sung Y."/>
            <person name="Fletcher K.E."/>
            <person name="Ritalahti K.M."/>
            <person name="Loeffler F.E."/>
            <person name="Richardson P."/>
        </authorList>
    </citation>
    <scope>NUCLEOTIDE SEQUENCE [LARGE SCALE GENOMIC DNA]</scope>
    <source>
        <strain evidence="2">ATCC BAA-1151 / DSM 17278 / SZ</strain>
    </source>
</reference>
<dbReference type="HOGENOM" id="CLU_3168531_0_0_7"/>
<organism evidence="1 2">
    <name type="scientific">Trichlorobacter lovleyi (strain ATCC BAA-1151 / DSM 17278 / SZ)</name>
    <name type="common">Geobacter lovleyi</name>
    <dbReference type="NCBI Taxonomy" id="398767"/>
    <lineage>
        <taxon>Bacteria</taxon>
        <taxon>Pseudomonadati</taxon>
        <taxon>Thermodesulfobacteriota</taxon>
        <taxon>Desulfuromonadia</taxon>
        <taxon>Geobacterales</taxon>
        <taxon>Geobacteraceae</taxon>
        <taxon>Trichlorobacter</taxon>
    </lineage>
</organism>
<proteinExistence type="predicted"/>
<dbReference type="EMBL" id="CP001089">
    <property type="protein sequence ID" value="ACD94844.1"/>
    <property type="molecule type" value="Genomic_DNA"/>
</dbReference>
<keyword evidence="2" id="KW-1185">Reference proteome</keyword>
<gene>
    <name evidence="1" type="ordered locus">Glov_1122</name>
</gene>
<sequence>MAFGTVVTLFTSGRVSLEAAVDMLVHTLGYRDRAMAYALLNAARSSC</sequence>
<dbReference type="AlphaFoldDB" id="B3E6L9"/>